<sequence>MDIGDGEWSSTWSSTWTWTRTASGGDIVEYDTVEDKCAMDKDITGGVKHGHRRRRVEFDMEFDMDMDENGKWRRHSGVRHSRRQMRHGQGHHRRSETWTSATASGVRHGVRHGHGRERQVEAT</sequence>
<reference evidence="2" key="1">
    <citation type="submission" date="2023-01" db="EMBL/GenBank/DDBJ databases">
        <title>Genome assembly of the deep-sea coral Lophelia pertusa.</title>
        <authorList>
            <person name="Herrera S."/>
            <person name="Cordes E."/>
        </authorList>
    </citation>
    <scope>NUCLEOTIDE SEQUENCE</scope>
    <source>
        <strain evidence="2">USNM1676648</strain>
        <tissue evidence="2">Polyp</tissue>
    </source>
</reference>
<protein>
    <submittedName>
        <fullName evidence="2">Uncharacterized protein</fullName>
    </submittedName>
</protein>
<keyword evidence="3" id="KW-1185">Reference proteome</keyword>
<dbReference type="Proteomes" id="UP001163046">
    <property type="component" value="Unassembled WGS sequence"/>
</dbReference>
<comment type="caution">
    <text evidence="2">The sequence shown here is derived from an EMBL/GenBank/DDBJ whole genome shotgun (WGS) entry which is preliminary data.</text>
</comment>
<dbReference type="EMBL" id="MU827302">
    <property type="protein sequence ID" value="KAJ7365714.1"/>
    <property type="molecule type" value="Genomic_DNA"/>
</dbReference>
<feature type="region of interest" description="Disordered" evidence="1">
    <location>
        <begin position="73"/>
        <end position="123"/>
    </location>
</feature>
<evidence type="ECO:0000256" key="1">
    <source>
        <dbReference type="SAM" id="MobiDB-lite"/>
    </source>
</evidence>
<organism evidence="2 3">
    <name type="scientific">Desmophyllum pertusum</name>
    <dbReference type="NCBI Taxonomy" id="174260"/>
    <lineage>
        <taxon>Eukaryota</taxon>
        <taxon>Metazoa</taxon>
        <taxon>Cnidaria</taxon>
        <taxon>Anthozoa</taxon>
        <taxon>Hexacorallia</taxon>
        <taxon>Scleractinia</taxon>
        <taxon>Caryophylliina</taxon>
        <taxon>Caryophylliidae</taxon>
        <taxon>Desmophyllum</taxon>
    </lineage>
</organism>
<accession>A0A9X0CPL8</accession>
<feature type="compositionally biased region" description="Basic residues" evidence="1">
    <location>
        <begin position="73"/>
        <end position="94"/>
    </location>
</feature>
<proteinExistence type="predicted"/>
<name>A0A9X0CPL8_9CNID</name>
<evidence type="ECO:0000313" key="2">
    <source>
        <dbReference type="EMBL" id="KAJ7365714.1"/>
    </source>
</evidence>
<gene>
    <name evidence="2" type="ORF">OS493_002430</name>
</gene>
<evidence type="ECO:0000313" key="3">
    <source>
        <dbReference type="Proteomes" id="UP001163046"/>
    </source>
</evidence>
<dbReference type="AlphaFoldDB" id="A0A9X0CPL8"/>